<evidence type="ECO:0000256" key="5">
    <source>
        <dbReference type="SAM" id="Coils"/>
    </source>
</evidence>
<dbReference type="GO" id="GO:0005737">
    <property type="term" value="C:cytoplasm"/>
    <property type="evidence" value="ECO:0007669"/>
    <property type="project" value="UniProtKB-SubCell"/>
</dbReference>
<dbReference type="Proteomes" id="UP000180057">
    <property type="component" value="Unassembled WGS sequence"/>
</dbReference>
<evidence type="ECO:0000313" key="7">
    <source>
        <dbReference type="EMBL" id="OIJ17943.1"/>
    </source>
</evidence>
<organism evidence="7 8">
    <name type="scientific">Anaerobacillus alkalidiazotrophicus</name>
    <dbReference type="NCBI Taxonomy" id="472963"/>
    <lineage>
        <taxon>Bacteria</taxon>
        <taxon>Bacillati</taxon>
        <taxon>Bacillota</taxon>
        <taxon>Bacilli</taxon>
        <taxon>Bacillales</taxon>
        <taxon>Bacillaceae</taxon>
        <taxon>Anaerobacillus</taxon>
    </lineage>
</organism>
<dbReference type="AlphaFoldDB" id="A0A1S2M0B6"/>
<keyword evidence="3" id="KW-0479">Metal-binding</keyword>
<dbReference type="InterPro" id="IPR019903">
    <property type="entry name" value="RIC_family"/>
</dbReference>
<dbReference type="PANTHER" id="PTHR36438">
    <property type="entry name" value="IRON-SULFUR CLUSTER REPAIR PROTEIN YTFE"/>
    <property type="match status" value="1"/>
</dbReference>
<gene>
    <name evidence="7" type="ORF">BKP45_20525</name>
</gene>
<keyword evidence="5" id="KW-0175">Coiled coil</keyword>
<accession>A0A1S2M0B6</accession>
<dbReference type="EMBL" id="MLQS01000031">
    <property type="protein sequence ID" value="OIJ17943.1"/>
    <property type="molecule type" value="Genomic_DNA"/>
</dbReference>
<comment type="caution">
    <text evidence="7">The sequence shown here is derived from an EMBL/GenBank/DDBJ whole genome shotgun (WGS) entry which is preliminary data.</text>
</comment>
<keyword evidence="2" id="KW-0963">Cytoplasm</keyword>
<sequence>MTTIFNRSTKTGEIVTKLPAASKVFKQYKIDFCCGGDRPIGEVLQEQNLNETEILNTLNELYETSNQSDDVNWAAAPLTQLVDHIVNKYHVYTEEVLTELNAFVTKVYRVHGNDHPHLREVYQTFSALKTEMSQHLIDEERDVFPHIIAYEETASQNELTKAKEEIEKLEAEHEAAGDLLKKLREVTNDYQLPGGACNTYRLTYLKLEELETMTHEHIHLENNILFKRLLKA</sequence>
<dbReference type="NCBIfam" id="TIGR03652">
    <property type="entry name" value="FeS_repair_RIC"/>
    <property type="match status" value="1"/>
</dbReference>
<evidence type="ECO:0000256" key="2">
    <source>
        <dbReference type="ARBA" id="ARBA00022490"/>
    </source>
</evidence>
<dbReference type="Gene3D" id="1.20.120.520">
    <property type="entry name" value="nmb1532 protein domain like"/>
    <property type="match status" value="1"/>
</dbReference>
<keyword evidence="8" id="KW-1185">Reference proteome</keyword>
<dbReference type="GO" id="GO:0046872">
    <property type="term" value="F:metal ion binding"/>
    <property type="evidence" value="ECO:0007669"/>
    <property type="project" value="UniProtKB-KW"/>
</dbReference>
<dbReference type="RefSeq" id="WP_071391004.1">
    <property type="nucleotide sequence ID" value="NZ_MLQS01000031.1"/>
</dbReference>
<dbReference type="OrthoDB" id="9797132at2"/>
<comment type="subcellular location">
    <subcellularLocation>
        <location evidence="1">Cytoplasm</location>
    </subcellularLocation>
</comment>
<reference evidence="7 8" key="1">
    <citation type="submission" date="2016-10" db="EMBL/GenBank/DDBJ databases">
        <title>Draft genome sequences of four alkaliphilic bacteria belonging to the Anaerobacillus genus.</title>
        <authorList>
            <person name="Bassil N.M."/>
            <person name="Lloyd J.R."/>
        </authorList>
    </citation>
    <scope>NUCLEOTIDE SEQUENCE [LARGE SCALE GENOMIC DNA]</scope>
    <source>
        <strain evidence="7 8">DSM 22531</strain>
    </source>
</reference>
<dbReference type="STRING" id="472963.BKP45_20525"/>
<evidence type="ECO:0000256" key="3">
    <source>
        <dbReference type="ARBA" id="ARBA00022723"/>
    </source>
</evidence>
<dbReference type="InterPro" id="IPR012312">
    <property type="entry name" value="Hemerythrin-like"/>
</dbReference>
<feature type="domain" description="Hemerythrin-like" evidence="6">
    <location>
        <begin position="84"/>
        <end position="229"/>
    </location>
</feature>
<evidence type="ECO:0000259" key="6">
    <source>
        <dbReference type="Pfam" id="PF01814"/>
    </source>
</evidence>
<keyword evidence="4" id="KW-0408">Iron</keyword>
<dbReference type="Pfam" id="PF04405">
    <property type="entry name" value="ScdA_N"/>
    <property type="match status" value="1"/>
</dbReference>
<evidence type="ECO:0000256" key="4">
    <source>
        <dbReference type="ARBA" id="ARBA00023004"/>
    </source>
</evidence>
<proteinExistence type="predicted"/>
<evidence type="ECO:0000313" key="8">
    <source>
        <dbReference type="Proteomes" id="UP000180057"/>
    </source>
</evidence>
<dbReference type="Pfam" id="PF01814">
    <property type="entry name" value="Hemerythrin"/>
    <property type="match status" value="1"/>
</dbReference>
<protein>
    <submittedName>
        <fullName evidence="7">Iron-sulfur cluster repair di-iron protein</fullName>
    </submittedName>
</protein>
<feature type="coiled-coil region" evidence="5">
    <location>
        <begin position="152"/>
        <end position="186"/>
    </location>
</feature>
<dbReference type="PANTHER" id="PTHR36438:SF1">
    <property type="entry name" value="IRON-SULFUR CLUSTER REPAIR PROTEIN YTFE"/>
    <property type="match status" value="1"/>
</dbReference>
<name>A0A1S2M0B6_9BACI</name>
<evidence type="ECO:0000256" key="1">
    <source>
        <dbReference type="ARBA" id="ARBA00004496"/>
    </source>
</evidence>